<dbReference type="STRING" id="375175.AYR53_10340"/>
<dbReference type="Gene3D" id="3.40.50.1240">
    <property type="entry name" value="Phosphoglycerate mutase-like"/>
    <property type="match status" value="1"/>
</dbReference>
<dbReference type="PANTHER" id="PTHR48100">
    <property type="entry name" value="BROAD-SPECIFICITY PHOSPHATASE YOR283W-RELATED"/>
    <property type="match status" value="1"/>
</dbReference>
<dbReference type="Proteomes" id="UP000078582">
    <property type="component" value="Chromosome"/>
</dbReference>
<dbReference type="InterPro" id="IPR029033">
    <property type="entry name" value="His_PPase_superfam"/>
</dbReference>
<proteinExistence type="predicted"/>
<gene>
    <name evidence="1" type="ORF">AYR53_10340</name>
</gene>
<dbReference type="Pfam" id="PF00300">
    <property type="entry name" value="His_Phos_1"/>
    <property type="match status" value="1"/>
</dbReference>
<dbReference type="InterPro" id="IPR050275">
    <property type="entry name" value="PGM_Phosphatase"/>
</dbReference>
<evidence type="ECO:0000313" key="2">
    <source>
        <dbReference type="Proteomes" id="UP000078582"/>
    </source>
</evidence>
<dbReference type="GO" id="GO:0005737">
    <property type="term" value="C:cytoplasm"/>
    <property type="evidence" value="ECO:0007669"/>
    <property type="project" value="TreeGrafter"/>
</dbReference>
<dbReference type="SUPFAM" id="SSF53254">
    <property type="entry name" value="Phosphoglycerate mutase-like"/>
    <property type="match status" value="1"/>
</dbReference>
<dbReference type="SMART" id="SM00855">
    <property type="entry name" value="PGAM"/>
    <property type="match status" value="1"/>
</dbReference>
<name>A0A192H429_9LACO</name>
<dbReference type="InterPro" id="IPR013078">
    <property type="entry name" value="His_Pase_superF_clade-1"/>
</dbReference>
<keyword evidence="2" id="KW-1185">Reference proteome</keyword>
<accession>A0A192H429</accession>
<dbReference type="GeneID" id="42982656"/>
<dbReference type="RefSeq" id="WP_068224811.1">
    <property type="nucleotide sequence ID" value="NZ_CP014623.1"/>
</dbReference>
<evidence type="ECO:0000313" key="1">
    <source>
        <dbReference type="EMBL" id="ANK63125.1"/>
    </source>
</evidence>
<dbReference type="GO" id="GO:0016791">
    <property type="term" value="F:phosphatase activity"/>
    <property type="evidence" value="ECO:0007669"/>
    <property type="project" value="TreeGrafter"/>
</dbReference>
<dbReference type="CDD" id="cd07067">
    <property type="entry name" value="HP_PGM_like"/>
    <property type="match status" value="1"/>
</dbReference>
<dbReference type="KEGG" id="lbt:AYR52_05315"/>
<dbReference type="AlphaFoldDB" id="A0A192H429"/>
<dbReference type="PANTHER" id="PTHR48100:SF1">
    <property type="entry name" value="HISTIDINE PHOSPHATASE FAMILY PROTEIN-RELATED"/>
    <property type="match status" value="1"/>
</dbReference>
<dbReference type="EMBL" id="CP014873">
    <property type="protein sequence ID" value="ANK63125.1"/>
    <property type="molecule type" value="Genomic_DNA"/>
</dbReference>
<sequence length="219" mass="24708">MTKLYFIRHGKTQWNLEGRYQGAHGDSPLLKESYTGIKDLAGFLTPLHFNRIYSSPLLRAKTTALELDRLLPGNIPVTIDDRLREFNLGQMEGMQFTEVEKQFPRELHAFRYAPADYNPENIAGENFPDLIKRMRPAICEIVAQDNGHGQYLIVSHGAALTALIQSLLGTPIADMRKNGGLSNTSVTTIETTDSGESYQLLKWNDTHYLQKELDPTDTI</sequence>
<dbReference type="OrthoDB" id="9782128at2"/>
<protein>
    <submittedName>
        <fullName evidence="1">Phosphoglycerate mutase</fullName>
    </submittedName>
</protein>
<reference evidence="1 2" key="1">
    <citation type="submission" date="2016-03" db="EMBL/GenBank/DDBJ databases">
        <title>Pediococcus and Lactobacillus from brewery environment - whole genome sequencing and assembly.</title>
        <authorList>
            <person name="Behr J."/>
            <person name="Geissler A.J."/>
            <person name="Vogel R.F."/>
        </authorList>
    </citation>
    <scope>NUCLEOTIDE SEQUENCE [LARGE SCALE GENOMIC DNA]</scope>
    <source>
        <strain evidence="1 2">TMW 1.1989</strain>
    </source>
</reference>
<organism evidence="1 2">
    <name type="scientific">Loigolactobacillus backii</name>
    <dbReference type="NCBI Taxonomy" id="375175"/>
    <lineage>
        <taxon>Bacteria</taxon>
        <taxon>Bacillati</taxon>
        <taxon>Bacillota</taxon>
        <taxon>Bacilli</taxon>
        <taxon>Lactobacillales</taxon>
        <taxon>Lactobacillaceae</taxon>
        <taxon>Loigolactobacillus</taxon>
    </lineage>
</organism>